<keyword evidence="1" id="KW-0812">Transmembrane</keyword>
<name>A0A453I038_AEGTS</name>
<proteinExistence type="predicted"/>
<accession>A0A453I038</accession>
<reference evidence="3" key="2">
    <citation type="journal article" date="2017" name="Nat. Plants">
        <title>The Aegilops tauschii genome reveals multiple impacts of transposons.</title>
        <authorList>
            <person name="Zhao G."/>
            <person name="Zou C."/>
            <person name="Li K."/>
            <person name="Wang K."/>
            <person name="Li T."/>
            <person name="Gao L."/>
            <person name="Zhang X."/>
            <person name="Wang H."/>
            <person name="Yang Z."/>
            <person name="Liu X."/>
            <person name="Jiang W."/>
            <person name="Mao L."/>
            <person name="Kong X."/>
            <person name="Jiao Y."/>
            <person name="Jia J."/>
        </authorList>
    </citation>
    <scope>NUCLEOTIDE SEQUENCE [LARGE SCALE GENOMIC DNA]</scope>
    <source>
        <strain evidence="3">cv. AL8/78</strain>
    </source>
</reference>
<reference evidence="2" key="3">
    <citation type="journal article" date="2017" name="Nature">
        <title>Genome sequence of the progenitor of the wheat D genome Aegilops tauschii.</title>
        <authorList>
            <person name="Luo M.C."/>
            <person name="Gu Y.Q."/>
            <person name="Puiu D."/>
            <person name="Wang H."/>
            <person name="Twardziok S.O."/>
            <person name="Deal K.R."/>
            <person name="Huo N."/>
            <person name="Zhu T."/>
            <person name="Wang L."/>
            <person name="Wang Y."/>
            <person name="McGuire P.E."/>
            <person name="Liu S."/>
            <person name="Long H."/>
            <person name="Ramasamy R.K."/>
            <person name="Rodriguez J.C."/>
            <person name="Van S.L."/>
            <person name="Yuan L."/>
            <person name="Wang Z."/>
            <person name="Xia Z."/>
            <person name="Xiao L."/>
            <person name="Anderson O.D."/>
            <person name="Ouyang S."/>
            <person name="Liang Y."/>
            <person name="Zimin A.V."/>
            <person name="Pertea G."/>
            <person name="Qi P."/>
            <person name="Bennetzen J.L."/>
            <person name="Dai X."/>
            <person name="Dawson M.W."/>
            <person name="Muller H.G."/>
            <person name="Kugler K."/>
            <person name="Rivarola-Duarte L."/>
            <person name="Spannagl M."/>
            <person name="Mayer K.F.X."/>
            <person name="Lu F.H."/>
            <person name="Bevan M.W."/>
            <person name="Leroy P."/>
            <person name="Li P."/>
            <person name="You F.M."/>
            <person name="Sun Q."/>
            <person name="Liu Z."/>
            <person name="Lyons E."/>
            <person name="Wicker T."/>
            <person name="Salzberg S.L."/>
            <person name="Devos K.M."/>
            <person name="Dvorak J."/>
        </authorList>
    </citation>
    <scope>NUCLEOTIDE SEQUENCE [LARGE SCALE GENOMIC DNA]</scope>
    <source>
        <strain evidence="2">cv. AL8/78</strain>
    </source>
</reference>
<keyword evidence="1" id="KW-0472">Membrane</keyword>
<evidence type="ECO:0000313" key="2">
    <source>
        <dbReference type="EnsemblPlants" id="AET4Gv20379300.13"/>
    </source>
</evidence>
<organism evidence="2 3">
    <name type="scientific">Aegilops tauschii subsp. strangulata</name>
    <name type="common">Goatgrass</name>
    <dbReference type="NCBI Taxonomy" id="200361"/>
    <lineage>
        <taxon>Eukaryota</taxon>
        <taxon>Viridiplantae</taxon>
        <taxon>Streptophyta</taxon>
        <taxon>Embryophyta</taxon>
        <taxon>Tracheophyta</taxon>
        <taxon>Spermatophyta</taxon>
        <taxon>Magnoliopsida</taxon>
        <taxon>Liliopsida</taxon>
        <taxon>Poales</taxon>
        <taxon>Poaceae</taxon>
        <taxon>BOP clade</taxon>
        <taxon>Pooideae</taxon>
        <taxon>Triticodae</taxon>
        <taxon>Triticeae</taxon>
        <taxon>Triticinae</taxon>
        <taxon>Aegilops</taxon>
    </lineage>
</organism>
<evidence type="ECO:0000256" key="1">
    <source>
        <dbReference type="SAM" id="Phobius"/>
    </source>
</evidence>
<dbReference type="AlphaFoldDB" id="A0A453I038"/>
<dbReference type="EnsemblPlants" id="AET4Gv20379300.13">
    <property type="protein sequence ID" value="AET4Gv20379300.13"/>
    <property type="gene ID" value="AET4Gv20379300"/>
</dbReference>
<dbReference type="Gramene" id="AET4Gv20379300.13">
    <property type="protein sequence ID" value="AET4Gv20379300.13"/>
    <property type="gene ID" value="AET4Gv20379300"/>
</dbReference>
<dbReference type="Proteomes" id="UP000015105">
    <property type="component" value="Chromosome 4D"/>
</dbReference>
<protein>
    <submittedName>
        <fullName evidence="2">Uncharacterized protein</fullName>
    </submittedName>
</protein>
<evidence type="ECO:0000313" key="3">
    <source>
        <dbReference type="Proteomes" id="UP000015105"/>
    </source>
</evidence>
<reference evidence="3" key="1">
    <citation type="journal article" date="2014" name="Science">
        <title>Ancient hybridizations among the ancestral genomes of bread wheat.</title>
        <authorList>
            <consortium name="International Wheat Genome Sequencing Consortium,"/>
            <person name="Marcussen T."/>
            <person name="Sandve S.R."/>
            <person name="Heier L."/>
            <person name="Spannagl M."/>
            <person name="Pfeifer M."/>
            <person name="Jakobsen K.S."/>
            <person name="Wulff B.B."/>
            <person name="Steuernagel B."/>
            <person name="Mayer K.F."/>
            <person name="Olsen O.A."/>
        </authorList>
    </citation>
    <scope>NUCLEOTIDE SEQUENCE [LARGE SCALE GENOMIC DNA]</scope>
    <source>
        <strain evidence="3">cv. AL8/78</strain>
    </source>
</reference>
<sequence>MASDVPMTPELEQIDGEIQDIFRALQNGFQKMDKIKDSNRQAKQLEDLTGKMKECKRYARLTAFFSLTYATVKSFFFTFILTVLHWC</sequence>
<keyword evidence="3" id="KW-1185">Reference proteome</keyword>
<feature type="transmembrane region" description="Helical" evidence="1">
    <location>
        <begin position="61"/>
        <end position="86"/>
    </location>
</feature>
<reference evidence="2" key="4">
    <citation type="submission" date="2019-03" db="UniProtKB">
        <authorList>
            <consortium name="EnsemblPlants"/>
        </authorList>
    </citation>
    <scope>IDENTIFICATION</scope>
</reference>
<keyword evidence="1" id="KW-1133">Transmembrane helix</keyword>
<reference evidence="2" key="5">
    <citation type="journal article" date="2021" name="G3 (Bethesda)">
        <title>Aegilops tauschii genome assembly Aet v5.0 features greater sequence contiguity and improved annotation.</title>
        <authorList>
            <person name="Wang L."/>
            <person name="Zhu T."/>
            <person name="Rodriguez J.C."/>
            <person name="Deal K.R."/>
            <person name="Dubcovsky J."/>
            <person name="McGuire P.E."/>
            <person name="Lux T."/>
            <person name="Spannagl M."/>
            <person name="Mayer K.F.X."/>
            <person name="Baldrich P."/>
            <person name="Meyers B.C."/>
            <person name="Huo N."/>
            <person name="Gu Y.Q."/>
            <person name="Zhou H."/>
            <person name="Devos K.M."/>
            <person name="Bennetzen J.L."/>
            <person name="Unver T."/>
            <person name="Budak H."/>
            <person name="Gulick P.J."/>
            <person name="Galiba G."/>
            <person name="Kalapos B."/>
            <person name="Nelson D.R."/>
            <person name="Li P."/>
            <person name="You F.M."/>
            <person name="Luo M.C."/>
            <person name="Dvorak J."/>
        </authorList>
    </citation>
    <scope>NUCLEOTIDE SEQUENCE [LARGE SCALE GENOMIC DNA]</scope>
    <source>
        <strain evidence="2">cv. AL8/78</strain>
    </source>
</reference>